<feature type="coiled-coil region" evidence="1">
    <location>
        <begin position="840"/>
        <end position="885"/>
    </location>
</feature>
<keyword evidence="1" id="KW-0175">Coiled coil</keyword>
<evidence type="ECO:0000256" key="1">
    <source>
        <dbReference type="SAM" id="Coils"/>
    </source>
</evidence>
<keyword evidence="4" id="KW-1185">Reference proteome</keyword>
<comment type="caution">
    <text evidence="3">The sequence shown here is derived from an EMBL/GenBank/DDBJ whole genome shotgun (WGS) entry which is preliminary data.</text>
</comment>
<feature type="region of interest" description="Disordered" evidence="2">
    <location>
        <begin position="500"/>
        <end position="529"/>
    </location>
</feature>
<dbReference type="SUPFAM" id="SSF103657">
    <property type="entry name" value="BAR/IMD domain-like"/>
    <property type="match status" value="1"/>
</dbReference>
<dbReference type="Proteomes" id="UP001377567">
    <property type="component" value="Unassembled WGS sequence"/>
</dbReference>
<feature type="compositionally biased region" description="Polar residues" evidence="2">
    <location>
        <begin position="614"/>
        <end position="630"/>
    </location>
</feature>
<feature type="coiled-coil region" evidence="1">
    <location>
        <begin position="928"/>
        <end position="985"/>
    </location>
</feature>
<dbReference type="Gene3D" id="2.120.10.80">
    <property type="entry name" value="Kelch-type beta propeller"/>
    <property type="match status" value="2"/>
</dbReference>
<evidence type="ECO:0000313" key="3">
    <source>
        <dbReference type="EMBL" id="GMM55080.1"/>
    </source>
</evidence>
<evidence type="ECO:0000313" key="4">
    <source>
        <dbReference type="Proteomes" id="UP001377567"/>
    </source>
</evidence>
<accession>A0AAV5RUH6</accession>
<dbReference type="SUPFAM" id="SSF117281">
    <property type="entry name" value="Kelch motif"/>
    <property type="match status" value="1"/>
</dbReference>
<proteinExistence type="predicted"/>
<organism evidence="3 4">
    <name type="scientific">Maudiozyma humilis</name>
    <name type="common">Sour dough yeast</name>
    <name type="synonym">Kazachstania humilis</name>
    <dbReference type="NCBI Taxonomy" id="51915"/>
    <lineage>
        <taxon>Eukaryota</taxon>
        <taxon>Fungi</taxon>
        <taxon>Dikarya</taxon>
        <taxon>Ascomycota</taxon>
        <taxon>Saccharomycotina</taxon>
        <taxon>Saccharomycetes</taxon>
        <taxon>Saccharomycetales</taxon>
        <taxon>Saccharomycetaceae</taxon>
        <taxon>Maudiozyma</taxon>
    </lineage>
</organism>
<sequence>MAPFKFGKRSSKDKKSGNQHDGPSRFLHLSGNSNNNSSNGNNNSLNIFGNNDSSKEPVQPKVPPQTTVPTPPPMFKSPAQQRVFPTPIPEQQRNVSGATALPLKYERREGSAQLPPQLPREKTVWNRIRLANSPFPRYRHVASAYATEDNRVYVIGGLHDQSVYGDTWIITSENNGTHFTSQTVDISDNTPPPRVGHASTLCGNAFVVFGGDTHKVNADGLMDDDIYLFNVNSYKWTIPKPVGPRPMGRYGHKISIIATSQMKTKLYLFGGQFDETYFNDLAVFDLSSFRRPDAHWEFLKPKTFIPPPLTNHTMVSWGHKLWVFGGDTQQGLVNQVFMYDPAVNDWAIIEPRNIGGELKDIPPAMQEHAAIVYKDLMVVVGGKNEQDIYLNSVYFFNLKTFKWYKLPIFSLGIPQGRSGHSVSLLKNDKLLIMGGDKFDYARIDDNDLHTSDINMGKGTILYTLDISRLEEMCPGIMDEVSTPVINDSIRYDLPKAVETPVQAKSATSPAVNGPASENASPITKPNSINPVQVQNNILTPYSNREHQNTPKNENTEIFPASAASAFSVTETPLNKQTSATTSVQSARSPLAEAVPVVGKNVQETPNEPAVANVATPTSNITQGKRASLTSPVDKPETPKSVKSPVVPASVVSPVSAKPDVPVTEANPDVVPQPTAPTQIESSDDDDEFMDSRDNESEQLHKLDAVELSPAVKSNVQMSPKPDIQTTTQDAAVPHDTESEKVGNLVEEVQVSEDLNEQPQSAEAAVSKSPILATAHAEPETTSEYEDESASEPEKPLSVPAVNKSIDDTVAAVAATAVAATAVASTSASAANTTTIDKAVLENFRSELQKLRDVAQEKSLEASGHIRDLESQIARLKVVNKKAVANSSSESINSTKLQTQCDILTADNHAMRDRILELESLLTDKFLDLENMNAVIKQQKASVERAEANNINEEEAEELRMRCKILTEENAALKAAQAESDKKLNENIGGYSSRIDTLLVKWKETTARDEGETSPYPVAGNTPHHKQVVTKLSSQLDDLLQKSQDLTQSRDKLNEEYSELESKHQGTHDTLQSTIAELASVKKTYEEALRTVDDKSEALKTSTKELDESRQRNDKLQAQIDALQQDAQKASKAETEAVAAQLKDLKAELFVISEERDSLKNETLALKKKLYTLEQ</sequence>
<dbReference type="Gene3D" id="1.20.1270.60">
    <property type="entry name" value="Arfaptin homology (AH) domain/BAR domain"/>
    <property type="match status" value="1"/>
</dbReference>
<dbReference type="PANTHER" id="PTHR23244">
    <property type="entry name" value="KELCH REPEAT DOMAIN"/>
    <property type="match status" value="1"/>
</dbReference>
<name>A0AAV5RUH6_MAUHU</name>
<dbReference type="EMBL" id="BTGD01000003">
    <property type="protein sequence ID" value="GMM55080.1"/>
    <property type="molecule type" value="Genomic_DNA"/>
</dbReference>
<dbReference type="InterPro" id="IPR027267">
    <property type="entry name" value="AH/BAR_dom_sf"/>
</dbReference>
<feature type="compositionally biased region" description="Acidic residues" evidence="2">
    <location>
        <begin position="780"/>
        <end position="790"/>
    </location>
</feature>
<feature type="compositionally biased region" description="Low complexity" evidence="2">
    <location>
        <begin position="640"/>
        <end position="662"/>
    </location>
</feature>
<dbReference type="InterPro" id="IPR015915">
    <property type="entry name" value="Kelch-typ_b-propeller"/>
</dbReference>
<dbReference type="AlphaFoldDB" id="A0AAV5RUH6"/>
<feature type="compositionally biased region" description="Basic residues" evidence="2">
    <location>
        <begin position="1"/>
        <end position="12"/>
    </location>
</feature>
<dbReference type="PANTHER" id="PTHR23244:SF456">
    <property type="entry name" value="MULTIPLE EPIDERMAL GROWTH FACTOR-LIKE DOMAINS PROTEIN 8"/>
    <property type="match status" value="1"/>
</dbReference>
<feature type="compositionally biased region" description="Polar residues" evidence="2">
    <location>
        <begin position="711"/>
        <end position="729"/>
    </location>
</feature>
<gene>
    <name evidence="3" type="ORF">DAKH74_016960</name>
</gene>
<dbReference type="Pfam" id="PF24681">
    <property type="entry name" value="Kelch_KLHDC2_KLHL20_DRC7"/>
    <property type="match status" value="1"/>
</dbReference>
<feature type="region of interest" description="Disordered" evidence="2">
    <location>
        <begin position="1045"/>
        <end position="1067"/>
    </location>
</feature>
<feature type="compositionally biased region" description="Basic and acidic residues" evidence="2">
    <location>
        <begin position="1047"/>
        <end position="1066"/>
    </location>
</feature>
<feature type="compositionally biased region" description="Polar residues" evidence="2">
    <location>
        <begin position="502"/>
        <end position="529"/>
    </location>
</feature>
<reference evidence="3 4" key="1">
    <citation type="journal article" date="2023" name="Elife">
        <title>Identification of key yeast species and microbe-microbe interactions impacting larval growth of Drosophila in the wild.</title>
        <authorList>
            <person name="Mure A."/>
            <person name="Sugiura Y."/>
            <person name="Maeda R."/>
            <person name="Honda K."/>
            <person name="Sakurai N."/>
            <person name="Takahashi Y."/>
            <person name="Watada M."/>
            <person name="Katoh T."/>
            <person name="Gotoh A."/>
            <person name="Gotoh Y."/>
            <person name="Taniguchi I."/>
            <person name="Nakamura K."/>
            <person name="Hayashi T."/>
            <person name="Katayama T."/>
            <person name="Uemura T."/>
            <person name="Hattori Y."/>
        </authorList>
    </citation>
    <scope>NUCLEOTIDE SEQUENCE [LARGE SCALE GENOMIC DNA]</scope>
    <source>
        <strain evidence="3 4">KH-74</strain>
    </source>
</reference>
<feature type="region of interest" description="Disordered" evidence="2">
    <location>
        <begin position="597"/>
        <end position="798"/>
    </location>
</feature>
<feature type="compositionally biased region" description="Low complexity" evidence="2">
    <location>
        <begin position="30"/>
        <end position="52"/>
    </location>
</feature>
<feature type="compositionally biased region" description="Basic and acidic residues" evidence="2">
    <location>
        <begin position="689"/>
        <end position="704"/>
    </location>
</feature>
<evidence type="ECO:0000256" key="2">
    <source>
        <dbReference type="SAM" id="MobiDB-lite"/>
    </source>
</evidence>
<protein>
    <submittedName>
        <fullName evidence="3">Kel1 protein</fullName>
    </submittedName>
</protein>
<feature type="region of interest" description="Disordered" evidence="2">
    <location>
        <begin position="1"/>
        <end position="80"/>
    </location>
</feature>